<dbReference type="PANTHER" id="PTHR41533">
    <property type="entry name" value="L,D-TRANSPEPTIDASE HI_1667-RELATED"/>
    <property type="match status" value="1"/>
</dbReference>
<dbReference type="Gene3D" id="2.40.440.10">
    <property type="entry name" value="L,D-transpeptidase catalytic domain-like"/>
    <property type="match status" value="1"/>
</dbReference>
<dbReference type="EMBL" id="JACTVA010000003">
    <property type="protein sequence ID" value="MBC9205864.1"/>
    <property type="molecule type" value="Genomic_DNA"/>
</dbReference>
<dbReference type="InterPro" id="IPR036365">
    <property type="entry name" value="PGBD-like_sf"/>
</dbReference>
<protein>
    <submittedName>
        <fullName evidence="10">L,D-transpeptidase family protein</fullName>
    </submittedName>
</protein>
<dbReference type="Proteomes" id="UP000626026">
    <property type="component" value="Unassembled WGS sequence"/>
</dbReference>
<evidence type="ECO:0000256" key="1">
    <source>
        <dbReference type="ARBA" id="ARBA00004752"/>
    </source>
</evidence>
<keyword evidence="3" id="KW-0808">Transferase</keyword>
<dbReference type="InterPro" id="IPR002477">
    <property type="entry name" value="Peptidoglycan-bd-like"/>
</dbReference>
<keyword evidence="6 7" id="KW-0961">Cell wall biogenesis/degradation</keyword>
<feature type="chain" id="PRO_5046462010" evidence="8">
    <location>
        <begin position="26"/>
        <end position="532"/>
    </location>
</feature>
<comment type="pathway">
    <text evidence="1 7">Cell wall biogenesis; peptidoglycan biosynthesis.</text>
</comment>
<evidence type="ECO:0000256" key="2">
    <source>
        <dbReference type="ARBA" id="ARBA00005992"/>
    </source>
</evidence>
<sequence>MHSAMRRRNACLLFLAAAMPLPALAASPTGLQPVQPSWEALLRLSARLRLLDQDGLNPGHYAIPEDARAASDPQGYTTALYASASLALADLTQGRVRALAGRPDIQREPAAGAVWQTRLYGSTEPAQVLEQAALAPGGMDALRLALREARARVEAGGWPVVPTGGTIDPGMTDAERVPALRARIAAEDAALAAATPADPALYDDVLLEAVKRWQGANGLEQDGRVGVNTQRLMNRPADALVGQVRVAMDMRRGSLRPGPARRIEVNIPDYRLKVLEGDKVLLDMAVIVGNRARATPMLAVTMTTVQFNPPWGVPERNAREDLLPKFRRDPRAMIEKGFRVYQYIGGERVEVDPLSVDWASVNPQRVPYFFRQDAGDTNALGRIKFIMPNSEDIYLHDTPDRHLFRRPDRAFSSGCIRLERPMELLDIVLDGIPGWDRARADRVLESRQTTAVGLRRTLPVRLGYETVTVDQGRVKIRPDIYGLDAVYLRALDQRSAPLAAPVMARSAAPAPVRPQAASAVGAESTAAAVVAR</sequence>
<dbReference type="Pfam" id="PF01471">
    <property type="entry name" value="PG_binding_1"/>
    <property type="match status" value="1"/>
</dbReference>
<accession>A0ABR7RH17</accession>
<keyword evidence="5 7" id="KW-0573">Peptidoglycan synthesis</keyword>
<dbReference type="InterPro" id="IPR038063">
    <property type="entry name" value="Transpep_catalytic_dom"/>
</dbReference>
<evidence type="ECO:0000256" key="7">
    <source>
        <dbReference type="PROSITE-ProRule" id="PRU01373"/>
    </source>
</evidence>
<reference evidence="10 11" key="1">
    <citation type="journal article" date="2013" name="Int. J. Syst. Evol. Microbiol.">
        <title>Roseomonas aerophila sp. nov., isolated from air.</title>
        <authorList>
            <person name="Kim S.J."/>
            <person name="Weon H.Y."/>
            <person name="Ahn J.H."/>
            <person name="Hong S.B."/>
            <person name="Seok S.J."/>
            <person name="Whang K.S."/>
            <person name="Kwon S.W."/>
        </authorList>
    </citation>
    <scope>NUCLEOTIDE SEQUENCE [LARGE SCALE GENOMIC DNA]</scope>
    <source>
        <strain evidence="10 11">NBRC 108923</strain>
    </source>
</reference>
<evidence type="ECO:0000313" key="11">
    <source>
        <dbReference type="Proteomes" id="UP000626026"/>
    </source>
</evidence>
<dbReference type="CDD" id="cd16913">
    <property type="entry name" value="YkuD_like"/>
    <property type="match status" value="1"/>
</dbReference>
<evidence type="ECO:0000256" key="6">
    <source>
        <dbReference type="ARBA" id="ARBA00023316"/>
    </source>
</evidence>
<evidence type="ECO:0000256" key="3">
    <source>
        <dbReference type="ARBA" id="ARBA00022679"/>
    </source>
</evidence>
<feature type="domain" description="L,D-TPase catalytic" evidence="9">
    <location>
        <begin position="261"/>
        <end position="446"/>
    </location>
</feature>
<dbReference type="SUPFAM" id="SSF47090">
    <property type="entry name" value="PGBD-like"/>
    <property type="match status" value="1"/>
</dbReference>
<evidence type="ECO:0000256" key="4">
    <source>
        <dbReference type="ARBA" id="ARBA00022960"/>
    </source>
</evidence>
<dbReference type="Pfam" id="PF03734">
    <property type="entry name" value="YkuD"/>
    <property type="match status" value="1"/>
</dbReference>
<organism evidence="10 11">
    <name type="scientific">Teichococcus aerophilus</name>
    <dbReference type="NCBI Taxonomy" id="1224513"/>
    <lineage>
        <taxon>Bacteria</taxon>
        <taxon>Pseudomonadati</taxon>
        <taxon>Pseudomonadota</taxon>
        <taxon>Alphaproteobacteria</taxon>
        <taxon>Acetobacterales</taxon>
        <taxon>Roseomonadaceae</taxon>
        <taxon>Roseomonas</taxon>
    </lineage>
</organism>
<feature type="active site" description="Proton donor/acceptor" evidence="7">
    <location>
        <position position="396"/>
    </location>
</feature>
<dbReference type="InterPro" id="IPR036366">
    <property type="entry name" value="PGBDSf"/>
</dbReference>
<comment type="similarity">
    <text evidence="2">Belongs to the YkuD family.</text>
</comment>
<feature type="signal peptide" evidence="8">
    <location>
        <begin position="1"/>
        <end position="25"/>
    </location>
</feature>
<feature type="active site" description="Nucleophile" evidence="7">
    <location>
        <position position="415"/>
    </location>
</feature>
<dbReference type="PANTHER" id="PTHR41533:SF1">
    <property type="entry name" value="L,D-TRANSPEPTIDASE YCBB-RELATED"/>
    <property type="match status" value="1"/>
</dbReference>
<evidence type="ECO:0000313" key="10">
    <source>
        <dbReference type="EMBL" id="MBC9205864.1"/>
    </source>
</evidence>
<name>A0ABR7RH17_9PROT</name>
<proteinExistence type="inferred from homology"/>
<keyword evidence="11" id="KW-1185">Reference proteome</keyword>
<evidence type="ECO:0000256" key="8">
    <source>
        <dbReference type="SAM" id="SignalP"/>
    </source>
</evidence>
<dbReference type="InterPro" id="IPR005490">
    <property type="entry name" value="LD_TPept_cat_dom"/>
</dbReference>
<evidence type="ECO:0000256" key="5">
    <source>
        <dbReference type="ARBA" id="ARBA00022984"/>
    </source>
</evidence>
<comment type="caution">
    <text evidence="10">The sequence shown here is derived from an EMBL/GenBank/DDBJ whole genome shotgun (WGS) entry which is preliminary data.</text>
</comment>
<dbReference type="Gene3D" id="1.10.101.10">
    <property type="entry name" value="PGBD-like superfamily/PGBD"/>
    <property type="match status" value="1"/>
</dbReference>
<keyword evidence="8" id="KW-0732">Signal</keyword>
<evidence type="ECO:0000259" key="9">
    <source>
        <dbReference type="PROSITE" id="PS52029"/>
    </source>
</evidence>
<gene>
    <name evidence="10" type="ORF">IBL26_03375</name>
</gene>
<dbReference type="PROSITE" id="PS52029">
    <property type="entry name" value="LD_TPASE"/>
    <property type="match status" value="1"/>
</dbReference>
<dbReference type="SUPFAM" id="SSF141523">
    <property type="entry name" value="L,D-transpeptidase catalytic domain-like"/>
    <property type="match status" value="1"/>
</dbReference>
<keyword evidence="4 7" id="KW-0133">Cell shape</keyword>
<dbReference type="InterPro" id="IPR052905">
    <property type="entry name" value="LD-transpeptidase_YkuD-like"/>
</dbReference>